<organism evidence="9 10">
    <name type="scientific">Orchesella cincta</name>
    <name type="common">Springtail</name>
    <name type="synonym">Podura cincta</name>
    <dbReference type="NCBI Taxonomy" id="48709"/>
    <lineage>
        <taxon>Eukaryota</taxon>
        <taxon>Metazoa</taxon>
        <taxon>Ecdysozoa</taxon>
        <taxon>Arthropoda</taxon>
        <taxon>Hexapoda</taxon>
        <taxon>Collembola</taxon>
        <taxon>Entomobryomorpha</taxon>
        <taxon>Entomobryoidea</taxon>
        <taxon>Orchesellidae</taxon>
        <taxon>Orchesellinae</taxon>
        <taxon>Orchesella</taxon>
    </lineage>
</organism>
<dbReference type="STRING" id="48709.A0A1D2N1S8"/>
<keyword evidence="5" id="KW-0813">Transport</keyword>
<dbReference type="GO" id="GO:0048471">
    <property type="term" value="C:perinuclear region of cytoplasm"/>
    <property type="evidence" value="ECO:0007669"/>
    <property type="project" value="UniProtKB-SubCell"/>
</dbReference>
<evidence type="ECO:0000259" key="8">
    <source>
        <dbReference type="PROSITE" id="PS50235"/>
    </source>
</evidence>
<feature type="region of interest" description="Disordered" evidence="7">
    <location>
        <begin position="1"/>
        <end position="104"/>
    </location>
</feature>
<feature type="compositionally biased region" description="Polar residues" evidence="7">
    <location>
        <begin position="1"/>
        <end position="10"/>
    </location>
</feature>
<dbReference type="PANTHER" id="PTHR21646">
    <property type="entry name" value="UBIQUITIN CARBOXYL-TERMINAL HYDROLASE"/>
    <property type="match status" value="1"/>
</dbReference>
<dbReference type="EMBL" id="LJIJ01000294">
    <property type="protein sequence ID" value="ODM99190.1"/>
    <property type="molecule type" value="Genomic_DNA"/>
</dbReference>
<dbReference type="OrthoDB" id="265776at2759"/>
<dbReference type="AlphaFoldDB" id="A0A1D2N1S8"/>
<dbReference type="EC" id="3.4.19.12" evidence="4"/>
<comment type="caution">
    <text evidence="9">The sequence shown here is derived from an EMBL/GenBank/DDBJ whole genome shotgun (WGS) entry which is preliminary data.</text>
</comment>
<evidence type="ECO:0000313" key="9">
    <source>
        <dbReference type="EMBL" id="ODM99190.1"/>
    </source>
</evidence>
<dbReference type="InterPro" id="IPR001394">
    <property type="entry name" value="Peptidase_C19_UCH"/>
</dbReference>
<dbReference type="Pfam" id="PF04628">
    <property type="entry name" value="Sedlin_N"/>
    <property type="match status" value="1"/>
</dbReference>
<feature type="region of interest" description="Disordered" evidence="7">
    <location>
        <begin position="147"/>
        <end position="178"/>
    </location>
</feature>
<comment type="similarity">
    <text evidence="3">Belongs to the TRAPP small subunits family. Sedlin subfamily.</text>
</comment>
<dbReference type="Gene3D" id="3.30.450.70">
    <property type="match status" value="1"/>
</dbReference>
<dbReference type="InterPro" id="IPR044760">
    <property type="entry name" value="TRAPPC2L"/>
</dbReference>
<keyword evidence="10" id="KW-1185">Reference proteome</keyword>
<dbReference type="Pfam" id="PF00443">
    <property type="entry name" value="UCH"/>
    <property type="match status" value="1"/>
</dbReference>
<comment type="catalytic activity">
    <reaction evidence="1">
        <text>Thiol-dependent hydrolysis of ester, thioester, amide, peptide and isopeptide bonds formed by the C-terminal Gly of ubiquitin (a 76-residue protein attached to proteins as an intracellular targeting signal).</text>
        <dbReference type="EC" id="3.4.19.12"/>
    </reaction>
</comment>
<dbReference type="InterPro" id="IPR038765">
    <property type="entry name" value="Papain-like_cys_pep_sf"/>
</dbReference>
<gene>
    <name evidence="9" type="ORF">Ocin01_07480</name>
</gene>
<reference evidence="9 10" key="1">
    <citation type="journal article" date="2016" name="Genome Biol. Evol.">
        <title>Gene Family Evolution Reflects Adaptation to Soil Environmental Stressors in the Genome of the Collembolan Orchesella cincta.</title>
        <authorList>
            <person name="Faddeeva-Vakhrusheva A."/>
            <person name="Derks M.F."/>
            <person name="Anvar S.Y."/>
            <person name="Agamennone V."/>
            <person name="Suring W."/>
            <person name="Smit S."/>
            <person name="van Straalen N.M."/>
            <person name="Roelofs D."/>
        </authorList>
    </citation>
    <scope>NUCLEOTIDE SEQUENCE [LARGE SCALE GENOMIC DNA]</scope>
    <source>
        <tissue evidence="9">Mixed pool</tissue>
    </source>
</reference>
<dbReference type="InterPro" id="IPR028889">
    <property type="entry name" value="USP"/>
</dbReference>
<evidence type="ECO:0000256" key="6">
    <source>
        <dbReference type="ARBA" id="ARBA00024408"/>
    </source>
</evidence>
<proteinExistence type="inferred from homology"/>
<evidence type="ECO:0000256" key="1">
    <source>
        <dbReference type="ARBA" id="ARBA00000707"/>
    </source>
</evidence>
<dbReference type="Proteomes" id="UP000094527">
    <property type="component" value="Unassembled WGS sequence"/>
</dbReference>
<dbReference type="GO" id="GO:0016579">
    <property type="term" value="P:protein deubiquitination"/>
    <property type="evidence" value="ECO:0007669"/>
    <property type="project" value="InterPro"/>
</dbReference>
<dbReference type="PROSITE" id="PS00972">
    <property type="entry name" value="USP_1"/>
    <property type="match status" value="1"/>
</dbReference>
<protein>
    <recommendedName>
        <fullName evidence="6">Trafficking protein particle complex subunit 2-like protein</fullName>
        <ecNumber evidence="4">3.4.19.12</ecNumber>
    </recommendedName>
</protein>
<dbReference type="CDD" id="cd14854">
    <property type="entry name" value="TRAPPC2L"/>
    <property type="match status" value="1"/>
</dbReference>
<dbReference type="SUPFAM" id="SSF54001">
    <property type="entry name" value="Cysteine proteinases"/>
    <property type="match status" value="1"/>
</dbReference>
<feature type="domain" description="USP" evidence="8">
    <location>
        <begin position="189"/>
        <end position="829"/>
    </location>
</feature>
<dbReference type="PROSITE" id="PS50235">
    <property type="entry name" value="USP_3"/>
    <property type="match status" value="1"/>
</dbReference>
<keyword evidence="9" id="KW-0378">Hydrolase</keyword>
<dbReference type="InterPro" id="IPR011012">
    <property type="entry name" value="Longin-like_dom_sf"/>
</dbReference>
<comment type="subcellular location">
    <subcellularLocation>
        <location evidence="2">Cytoplasm</location>
        <location evidence="2">Perinuclear region</location>
    </subcellularLocation>
</comment>
<dbReference type="Gene3D" id="3.90.70.10">
    <property type="entry name" value="Cysteine proteinases"/>
    <property type="match status" value="2"/>
</dbReference>
<evidence type="ECO:0000256" key="3">
    <source>
        <dbReference type="ARBA" id="ARBA00006626"/>
    </source>
</evidence>
<dbReference type="InterPro" id="IPR018200">
    <property type="entry name" value="USP_CS"/>
</dbReference>
<evidence type="ECO:0000256" key="4">
    <source>
        <dbReference type="ARBA" id="ARBA00012759"/>
    </source>
</evidence>
<name>A0A1D2N1S8_ORCCI</name>
<evidence type="ECO:0000256" key="7">
    <source>
        <dbReference type="SAM" id="MobiDB-lite"/>
    </source>
</evidence>
<dbReference type="GO" id="GO:0006888">
    <property type="term" value="P:endoplasmic reticulum to Golgi vesicle-mediated transport"/>
    <property type="evidence" value="ECO:0007669"/>
    <property type="project" value="InterPro"/>
</dbReference>
<feature type="compositionally biased region" description="Basic and acidic residues" evidence="7">
    <location>
        <begin position="41"/>
        <end position="64"/>
    </location>
</feature>
<dbReference type="PROSITE" id="PS00973">
    <property type="entry name" value="USP_2"/>
    <property type="match status" value="1"/>
</dbReference>
<feature type="compositionally biased region" description="Low complexity" evidence="7">
    <location>
        <begin position="25"/>
        <end position="39"/>
    </location>
</feature>
<dbReference type="PANTHER" id="PTHR21646:SF14">
    <property type="entry name" value="FI05488P"/>
    <property type="match status" value="1"/>
</dbReference>
<feature type="compositionally biased region" description="Basic and acidic residues" evidence="7">
    <location>
        <begin position="905"/>
        <end position="914"/>
    </location>
</feature>
<evidence type="ECO:0000256" key="2">
    <source>
        <dbReference type="ARBA" id="ARBA00004556"/>
    </source>
</evidence>
<feature type="compositionally biased region" description="Polar residues" evidence="7">
    <location>
        <begin position="163"/>
        <end position="177"/>
    </location>
</feature>
<evidence type="ECO:0000256" key="5">
    <source>
        <dbReference type="ARBA" id="ARBA00022892"/>
    </source>
</evidence>
<feature type="region of interest" description="Disordered" evidence="7">
    <location>
        <begin position="869"/>
        <end position="918"/>
    </location>
</feature>
<sequence length="1127" mass="124149">MSASSSTLDTTDVVINAGSREKLVNGHGTSSESTSSNNGPADKELEDKLTELDRVSLNDSEVKRKSATLTPTSSTEKHSGSSQGNGSRGNVGSHSFSSLSRNNLRRSFTLPRGLLARKSGQTGPVSENQNGSFMKNIFLTLVRTKSVRKPKNATDENKDESEVGNSNNSDQGKQTNGLGLLPGYTPAAVGLKNQGNTCFMNAIVQCLSHTDCLAKYLVTDGYKSDLRRKHWIKNGKCEVTEELAALLKNAWLRQNPTVLEDAVTKFKAAIEKRASQWRGSEQHDAQEFFLWLLDRLHEDLNQAASSKYKPMKNNFGRSDEQVAAEALANHLRCNNSVIQEIFGAHFRSSLTCPGCGRQSATFDPFVCVSLPIPQAKQEVPVYVNIVYLAQQPRQVKLGLSMVSIADIKELKQQLSGDTEIEENNILLVEIDGEGFHRTFTETQLVSSLSNNDALYCVETPQLRETNENDGAFLMITWANILITNNGNTSVRFGSPYITQIARETGFVDIQKVFLKEMAAILQTDVLVSEQKEPVFSIRILDGSADGSLVDPLVEHPLYMESVDHALSLCDEDVPPHIKVHLEWTPDSKDKIIINDSETVEEHASVAQTRLRHAEETVGSVTLGECFDLYTTAEQLSAEDSWHCPHCNRKEQGTLKMIGLWTAPQVLVVHLKRFRQVAKSRNAATKISSVVDFPVDGLDLGPHVMRRNRPSDNNVVNTGMNQASSPVNGCFGIGNWKHRASFKKQLSSAVTNNKLNLTNGIGAAQDDIVYDLYAVCNHHGKEVLGGHYTAYCKNPVDGSWWSFDDTRVSKLSSSSDVKTASAYILFYHKRGYCSQQSAQHWCRNLLKKHHKLPAVKGDFSAIDVMQPTLEEGGGVKPLASTNGHAESPSDGSDTDKEPVASYQSKPEAKDSKEDLVIPNSENNFTAPLARMEDITRLDMGISPYIKEVQIESTNGPIYMKSRSRADELSQTIDRNASQMAFRGVTANTELQYNFIVSSALDIIEERVLVGSSAGGYKGNPNLHPGASSGPSPLGSIDGQPLATRELYLGALTAREEYKVYGYMTNTKIKFVIVIEETSIPLRENDIRTMFRKLHSAFCDLMSNPFYLPGSTINSKRFDAVVASIMSGQ</sequence>
<dbReference type="GO" id="GO:0004843">
    <property type="term" value="F:cysteine-type deubiquitinase activity"/>
    <property type="evidence" value="ECO:0007669"/>
    <property type="project" value="UniProtKB-EC"/>
</dbReference>
<dbReference type="SUPFAM" id="SSF64356">
    <property type="entry name" value="SNARE-like"/>
    <property type="match status" value="1"/>
</dbReference>
<dbReference type="InterPro" id="IPR006722">
    <property type="entry name" value="Sedlin"/>
</dbReference>
<evidence type="ECO:0000313" key="10">
    <source>
        <dbReference type="Proteomes" id="UP000094527"/>
    </source>
</evidence>
<feature type="compositionally biased region" description="Low complexity" evidence="7">
    <location>
        <begin position="80"/>
        <end position="104"/>
    </location>
</feature>
<accession>A0A1D2N1S8</accession>
<keyword evidence="5" id="KW-0931">ER-Golgi transport</keyword>
<dbReference type="InterPro" id="IPR050185">
    <property type="entry name" value="Ub_carboxyl-term_hydrolase"/>
</dbReference>